<sequence length="787" mass="86794">MTRKIGRFDIRRELGRGAQSIVYLAWDPQLEREVAVKTLHFSAAERRDNAALLAEARAVSRLRHPGIVPVFEAGEEAGDVYLVFEYVPGDNLGTHLQQHGPLPAADAARLCIDILTALSTAHAEGIVHRDLKPSNVLIDVDGKPRVMDFGIAQRLDADTAGTTLSGTPGYMAPEYIRSRQVAPSNDVFAAGVMLVEMISGRRVMRERDPQRALQLAATVPVTLPKDAPDVDEALAAIALRAAALDPAARFQSAEDFRVALDAWLNPQEAPSAPAGSGAVDFLLRRMRHRGDFPALSESVAAINRIASSEAENIDTLSNLVLRDFSLTNKLLRLVNSVHYRPASGRISTVSRALVVLGFDTVRNIAITVLLFEHLQNKSHAALLREEFLRACLAGLFARDLAKHMKTRELEQAYICSIFHSLGRLLCQYYFPEESEDIRRVMTQHDYREDVAAQRVLGVSFEDLGIGLARSWGFPQVILESMRKLPAGAVRRPATQEDRLRALSAVANEYCDAVAHLAPAERDKAMKAIAGRFADAVPVELKAVRELMQAAVQEIENFAQIIKINLRQTRIGRNLASFDSEETLIHPHATTETQMPSEAVLEQKSVAEAALAGEKPADPQAVLSSGIQDISNTLVEDFKLNDVLRIILETMYRAMGFKRVLLCVRDARSNEMTGRFGFGPGATELARHLRFSLSAHPDNVFNVATAKGVDILIEDIDETKIAARIPAWYRRNVPSRTFVLFPLMIKGRPVGMIYADKDNAGEIEISEQELALLRTLRNQAVMAIKQAG</sequence>
<dbReference type="Proteomes" id="UP000036902">
    <property type="component" value="Chromosome"/>
</dbReference>
<dbReference type="SUPFAM" id="SSF109604">
    <property type="entry name" value="HD-domain/PDEase-like"/>
    <property type="match status" value="1"/>
</dbReference>
<keyword evidence="5" id="KW-0067">ATP-binding</keyword>
<proteinExistence type="predicted"/>
<dbReference type="Pfam" id="PF00069">
    <property type="entry name" value="Pkinase"/>
    <property type="match status" value="1"/>
</dbReference>
<dbReference type="Pfam" id="PF08668">
    <property type="entry name" value="HDOD"/>
    <property type="match status" value="1"/>
</dbReference>
<dbReference type="EMBL" id="CP014646">
    <property type="protein sequence ID" value="AMO35893.1"/>
    <property type="molecule type" value="Genomic_DNA"/>
</dbReference>
<protein>
    <submittedName>
        <fullName evidence="8">Serine/threonine protein kinase</fullName>
    </submittedName>
</protein>
<dbReference type="InterPro" id="IPR008271">
    <property type="entry name" value="Ser/Thr_kinase_AS"/>
</dbReference>
<dbReference type="SUPFAM" id="SSF55781">
    <property type="entry name" value="GAF domain-like"/>
    <property type="match status" value="1"/>
</dbReference>
<keyword evidence="9" id="KW-1185">Reference proteome</keyword>
<dbReference type="Gene3D" id="3.30.200.20">
    <property type="entry name" value="Phosphorylase Kinase, domain 1"/>
    <property type="match status" value="1"/>
</dbReference>
<keyword evidence="2" id="KW-0808">Transferase</keyword>
<evidence type="ECO:0000259" key="6">
    <source>
        <dbReference type="PROSITE" id="PS50011"/>
    </source>
</evidence>
<dbReference type="RefSeq" id="WP_048709005.1">
    <property type="nucleotide sequence ID" value="NZ_CP014646.1"/>
</dbReference>
<dbReference type="SUPFAM" id="SSF56112">
    <property type="entry name" value="Protein kinase-like (PK-like)"/>
    <property type="match status" value="1"/>
</dbReference>
<evidence type="ECO:0000313" key="8">
    <source>
        <dbReference type="EMBL" id="AMO35893.1"/>
    </source>
</evidence>
<keyword evidence="3" id="KW-0547">Nucleotide-binding</keyword>
<dbReference type="CDD" id="cd14014">
    <property type="entry name" value="STKc_PknB_like"/>
    <property type="match status" value="1"/>
</dbReference>
<evidence type="ECO:0000256" key="1">
    <source>
        <dbReference type="ARBA" id="ARBA00022527"/>
    </source>
</evidence>
<dbReference type="PROSITE" id="PS50011">
    <property type="entry name" value="PROTEIN_KINASE_DOM"/>
    <property type="match status" value="1"/>
</dbReference>
<dbReference type="InterPro" id="IPR030616">
    <property type="entry name" value="Aur-like"/>
</dbReference>
<keyword evidence="1 8" id="KW-0723">Serine/threonine-protein kinase</keyword>
<dbReference type="InterPro" id="IPR003018">
    <property type="entry name" value="GAF"/>
</dbReference>
<dbReference type="Gene3D" id="3.30.450.40">
    <property type="match status" value="1"/>
</dbReference>
<dbReference type="InterPro" id="IPR013976">
    <property type="entry name" value="HDOD"/>
</dbReference>
<dbReference type="PROSITE" id="PS51833">
    <property type="entry name" value="HDOD"/>
    <property type="match status" value="1"/>
</dbReference>
<organism evidence="8 9">
    <name type="scientific">Thauera humireducens</name>
    <dbReference type="NCBI Taxonomy" id="1134435"/>
    <lineage>
        <taxon>Bacteria</taxon>
        <taxon>Pseudomonadati</taxon>
        <taxon>Pseudomonadota</taxon>
        <taxon>Betaproteobacteria</taxon>
        <taxon>Rhodocyclales</taxon>
        <taxon>Zoogloeaceae</taxon>
        <taxon>Thauera</taxon>
    </lineage>
</organism>
<dbReference type="Pfam" id="PF01590">
    <property type="entry name" value="GAF"/>
    <property type="match status" value="1"/>
</dbReference>
<gene>
    <name evidence="8" type="ORF">AC731_002385</name>
</gene>
<dbReference type="InterPro" id="IPR000719">
    <property type="entry name" value="Prot_kinase_dom"/>
</dbReference>
<evidence type="ECO:0000256" key="5">
    <source>
        <dbReference type="ARBA" id="ARBA00022840"/>
    </source>
</evidence>
<accession>A0A140IDR8</accession>
<feature type="domain" description="Protein kinase" evidence="6">
    <location>
        <begin position="8"/>
        <end position="264"/>
    </location>
</feature>
<dbReference type="Gene3D" id="1.10.3210.10">
    <property type="entry name" value="Hypothetical protein af1432"/>
    <property type="match status" value="1"/>
</dbReference>
<name>A0A140IDR8_9RHOO</name>
<dbReference type="PROSITE" id="PS00108">
    <property type="entry name" value="PROTEIN_KINASE_ST"/>
    <property type="match status" value="1"/>
</dbReference>
<evidence type="ECO:0000256" key="2">
    <source>
        <dbReference type="ARBA" id="ARBA00022679"/>
    </source>
</evidence>
<dbReference type="GO" id="GO:0004674">
    <property type="term" value="F:protein serine/threonine kinase activity"/>
    <property type="evidence" value="ECO:0007669"/>
    <property type="project" value="UniProtKB-KW"/>
</dbReference>
<dbReference type="PANTHER" id="PTHR24350">
    <property type="entry name" value="SERINE/THREONINE-PROTEIN KINASE IAL-RELATED"/>
    <property type="match status" value="1"/>
</dbReference>
<dbReference type="GO" id="GO:0005524">
    <property type="term" value="F:ATP binding"/>
    <property type="evidence" value="ECO:0007669"/>
    <property type="project" value="UniProtKB-KW"/>
</dbReference>
<dbReference type="KEGG" id="thu:AC731_002385"/>
<dbReference type="SMART" id="SM00220">
    <property type="entry name" value="S_TKc"/>
    <property type="match status" value="1"/>
</dbReference>
<feature type="domain" description="HDOD" evidence="7">
    <location>
        <begin position="292"/>
        <end position="487"/>
    </location>
</feature>
<evidence type="ECO:0000313" key="9">
    <source>
        <dbReference type="Proteomes" id="UP000036902"/>
    </source>
</evidence>
<dbReference type="InterPro" id="IPR029016">
    <property type="entry name" value="GAF-like_dom_sf"/>
</dbReference>
<dbReference type="InterPro" id="IPR011009">
    <property type="entry name" value="Kinase-like_dom_sf"/>
</dbReference>
<dbReference type="Gene3D" id="1.10.510.10">
    <property type="entry name" value="Transferase(Phosphotransferase) domain 1"/>
    <property type="match status" value="1"/>
</dbReference>
<evidence type="ECO:0000259" key="7">
    <source>
        <dbReference type="PROSITE" id="PS51833"/>
    </source>
</evidence>
<reference evidence="9" key="1">
    <citation type="submission" date="2016-03" db="EMBL/GenBank/DDBJ databases">
        <authorList>
            <person name="Ma C."/>
            <person name="Zhou S."/>
            <person name="Yang G."/>
        </authorList>
    </citation>
    <scope>NUCLEOTIDE SEQUENCE [LARGE SCALE GENOMIC DNA]</scope>
    <source>
        <strain evidence="9">SgZ-1</strain>
    </source>
</reference>
<evidence type="ECO:0000256" key="4">
    <source>
        <dbReference type="ARBA" id="ARBA00022777"/>
    </source>
</evidence>
<dbReference type="STRING" id="1134435.AC731_002385"/>
<evidence type="ECO:0000256" key="3">
    <source>
        <dbReference type="ARBA" id="ARBA00022741"/>
    </source>
</evidence>
<keyword evidence="4 8" id="KW-0418">Kinase</keyword>
<dbReference type="AlphaFoldDB" id="A0A140IDR8"/>